<evidence type="ECO:0000313" key="1">
    <source>
        <dbReference type="EMBL" id="ABM34063.1"/>
    </source>
</evidence>
<proteinExistence type="predicted"/>
<evidence type="ECO:0000313" key="2">
    <source>
        <dbReference type="Proteomes" id="UP000002596"/>
    </source>
</evidence>
<dbReference type="Proteomes" id="UP000002596">
    <property type="component" value="Chromosome"/>
</dbReference>
<gene>
    <name evidence="1" type="ordered locus">Aave_3508</name>
</gene>
<dbReference type="AlphaFoldDB" id="A1TSX5"/>
<dbReference type="HOGENOM" id="CLU_2581651_0_0_4"/>
<dbReference type="STRING" id="397945.Aave_3508"/>
<name>A1TSX5_PARC0</name>
<dbReference type="KEGG" id="aav:Aave_3508"/>
<protein>
    <submittedName>
        <fullName evidence="1">Uncharacterized protein</fullName>
    </submittedName>
</protein>
<accession>A1TSX5</accession>
<dbReference type="PROSITE" id="PS51257">
    <property type="entry name" value="PROKAR_LIPOPROTEIN"/>
    <property type="match status" value="1"/>
</dbReference>
<dbReference type="EMBL" id="CP000512">
    <property type="protein sequence ID" value="ABM34063.1"/>
    <property type="molecule type" value="Genomic_DNA"/>
</dbReference>
<reference evidence="1 2" key="1">
    <citation type="submission" date="2006-12" db="EMBL/GenBank/DDBJ databases">
        <title>Complete sequence of Acidovorax avenae subsp. citrulli AAC00-1.</title>
        <authorList>
            <consortium name="US DOE Joint Genome Institute"/>
            <person name="Copeland A."/>
            <person name="Lucas S."/>
            <person name="Lapidus A."/>
            <person name="Barry K."/>
            <person name="Detter J.C."/>
            <person name="Glavina del Rio T."/>
            <person name="Dalin E."/>
            <person name="Tice H."/>
            <person name="Pitluck S."/>
            <person name="Kiss H."/>
            <person name="Brettin T."/>
            <person name="Bruce D."/>
            <person name="Han C."/>
            <person name="Tapia R."/>
            <person name="Gilna P."/>
            <person name="Schmutz J."/>
            <person name="Larimer F."/>
            <person name="Land M."/>
            <person name="Hauser L."/>
            <person name="Kyrpides N."/>
            <person name="Kim E."/>
            <person name="Stahl D."/>
            <person name="Richardson P."/>
        </authorList>
    </citation>
    <scope>NUCLEOTIDE SEQUENCE [LARGE SCALE GENOMIC DNA]</scope>
    <source>
        <strain evidence="1 2">AAC00-1</strain>
    </source>
</reference>
<organism evidence="1 2">
    <name type="scientific">Paracidovorax citrulli (strain AAC00-1)</name>
    <name type="common">Acidovorax citrulli</name>
    <dbReference type="NCBI Taxonomy" id="397945"/>
    <lineage>
        <taxon>Bacteria</taxon>
        <taxon>Pseudomonadati</taxon>
        <taxon>Pseudomonadota</taxon>
        <taxon>Betaproteobacteria</taxon>
        <taxon>Burkholderiales</taxon>
        <taxon>Comamonadaceae</taxon>
        <taxon>Paracidovorax</taxon>
    </lineage>
</organism>
<sequence>MAWWARSRTFPASAATSASCARVQVERRSAGRRHPATPAVHGGAGEQAMATYLDIAARQDAGVARGGTLNESDALNQFFA</sequence>